<evidence type="ECO:0000256" key="1">
    <source>
        <dbReference type="ARBA" id="ARBA00022737"/>
    </source>
</evidence>
<name>A0A6G7PYN3_9BACT</name>
<sequence>MLKSLSFAVFCLLFLASGARAQSPYLLLAEVKEQYNQGHLDTALVICDRLLGMPIDEPLLEEALFLKAYILADKGETEEAKKVLKEAVGKFPDSHHLPRAYFYLARIFKAEGDWSSALGYLRLIRKHYPESEVTPEAALLEADLLLEKRRYRMAEELLNWLIQRARERPAVVAQAAVKLLDLYHQLGREAEIGRLLGRLGPLDRLYSYAPDILYWQGYVAYREGRVAEAQRLWLRYVNLAPDSPRIRRVFYLLAEMARESRDVIKARQFYAYVASTWPASKEAVLAKFRLFQLKKNFYAFFGGPTPQDIGVILPVLSMICEKWPDDPVVHEVWPLRIELVLKQKGPRVALELSWEFLSRYPESPGLKEALFWINRSLVAYDRLFLSQKNYLGLLNYHWEHLDLISKVRSPEHWYLVGEAYKGLDLYPQARRAYARAWELKPDPALTPDVMASWAEVLTSSGELEAAAALIEDLLDKNPRYRSSPAILALRGRLALRERRFGLARELLLEAMSKSADLESKLRLWPLLVEATIGAADFKALERLFSRVPKNFPQKRLLLLLKAAGQQALSSGEVPFALDIYEKALKLQPDDPELLWYQALCFERLGQEAAAEEVWQKLSSLETQPYKELAQAMLKARELVDRARWEVL</sequence>
<dbReference type="Proteomes" id="UP000502179">
    <property type="component" value="Chromosome"/>
</dbReference>
<evidence type="ECO:0000313" key="4">
    <source>
        <dbReference type="Proteomes" id="UP000502179"/>
    </source>
</evidence>
<dbReference type="PROSITE" id="PS50005">
    <property type="entry name" value="TPR"/>
    <property type="match status" value="2"/>
</dbReference>
<organism evidence="3 4">
    <name type="scientific">Thermosulfuriphilus ammonigenes</name>
    <dbReference type="NCBI Taxonomy" id="1936021"/>
    <lineage>
        <taxon>Bacteria</taxon>
        <taxon>Pseudomonadati</taxon>
        <taxon>Thermodesulfobacteriota</taxon>
        <taxon>Thermodesulfobacteria</taxon>
        <taxon>Thermodesulfobacteriales</taxon>
        <taxon>Thermodesulfobacteriaceae</taxon>
        <taxon>Thermosulfuriphilus</taxon>
    </lineage>
</organism>
<dbReference type="PANTHER" id="PTHR45586:SF1">
    <property type="entry name" value="LIPOPOLYSACCHARIDE ASSEMBLY PROTEIN B"/>
    <property type="match status" value="1"/>
</dbReference>
<dbReference type="EMBL" id="CP048877">
    <property type="protein sequence ID" value="QIJ72631.1"/>
    <property type="molecule type" value="Genomic_DNA"/>
</dbReference>
<dbReference type="AlphaFoldDB" id="A0A6G7PYN3"/>
<dbReference type="SUPFAM" id="SSF48452">
    <property type="entry name" value="TPR-like"/>
    <property type="match status" value="3"/>
</dbReference>
<dbReference type="KEGG" id="tav:G4V39_10255"/>
<protein>
    <submittedName>
        <fullName evidence="3">Tetratricopeptide repeat protein</fullName>
    </submittedName>
</protein>
<accession>A0A6G7PYN3</accession>
<proteinExistence type="predicted"/>
<dbReference type="Pfam" id="PF13174">
    <property type="entry name" value="TPR_6"/>
    <property type="match status" value="3"/>
</dbReference>
<dbReference type="InterPro" id="IPR019734">
    <property type="entry name" value="TPR_rpt"/>
</dbReference>
<dbReference type="SMART" id="SM00028">
    <property type="entry name" value="TPR"/>
    <property type="match status" value="9"/>
</dbReference>
<evidence type="ECO:0000256" key="2">
    <source>
        <dbReference type="ARBA" id="ARBA00022803"/>
    </source>
</evidence>
<dbReference type="InterPro" id="IPR051012">
    <property type="entry name" value="CellSynth/LPSAsmb/PSIAsmb"/>
</dbReference>
<dbReference type="Gene3D" id="1.25.40.10">
    <property type="entry name" value="Tetratricopeptide repeat domain"/>
    <property type="match status" value="4"/>
</dbReference>
<dbReference type="InterPro" id="IPR011990">
    <property type="entry name" value="TPR-like_helical_dom_sf"/>
</dbReference>
<dbReference type="PANTHER" id="PTHR45586">
    <property type="entry name" value="TPR REPEAT-CONTAINING PROTEIN PA4667"/>
    <property type="match status" value="1"/>
</dbReference>
<keyword evidence="1" id="KW-0677">Repeat</keyword>
<dbReference type="RefSeq" id="WP_166032847.1">
    <property type="nucleotide sequence ID" value="NZ_CP048877.1"/>
</dbReference>
<dbReference type="Pfam" id="PF13432">
    <property type="entry name" value="TPR_16"/>
    <property type="match status" value="2"/>
</dbReference>
<keyword evidence="2" id="KW-0802">TPR repeat</keyword>
<reference evidence="3 4" key="1">
    <citation type="submission" date="2020-02" db="EMBL/GenBank/DDBJ databases">
        <title>Genome analysis of Thermosulfuriphilus ammonigenes ST65T, an anaerobic thermophilic chemolithoautotrophic bacterium isolated from a deep-sea hydrothermal vent.</title>
        <authorList>
            <person name="Slobodkina G."/>
            <person name="Allioux M."/>
            <person name="Merkel A."/>
            <person name="Alain K."/>
            <person name="Jebbar M."/>
            <person name="Slobodkin A."/>
        </authorList>
    </citation>
    <scope>NUCLEOTIDE SEQUENCE [LARGE SCALE GENOMIC DNA]</scope>
    <source>
        <strain evidence="3 4">ST65</strain>
    </source>
</reference>
<gene>
    <name evidence="3" type="ORF">G4V39_10255</name>
</gene>
<keyword evidence="4" id="KW-1185">Reference proteome</keyword>
<evidence type="ECO:0000313" key="3">
    <source>
        <dbReference type="EMBL" id="QIJ72631.1"/>
    </source>
</evidence>